<sequence>MSLSPSSSCSRTSSLSVIDENHESSFPPTELLVRDFGWPAVSPRYRGDHTPESNPDWDHDPLECEEAKAEAFEKMERSYALYMANLGKRVPAQKKKAAPWARFLPWTR</sequence>
<feature type="compositionally biased region" description="Low complexity" evidence="1">
    <location>
        <begin position="1"/>
        <end position="16"/>
    </location>
</feature>
<accession>A0A6S6VGQ5</accession>
<evidence type="ECO:0000256" key="1">
    <source>
        <dbReference type="SAM" id="MobiDB-lite"/>
    </source>
</evidence>
<evidence type="ECO:0000313" key="2">
    <source>
        <dbReference type="EMBL" id="CAE6998891.1"/>
    </source>
</evidence>
<reference evidence="2" key="1">
    <citation type="submission" date="2021-02" db="EMBL/GenBank/DDBJ databases">
        <authorList>
            <person name="Syme A R."/>
            <person name="Syme A R."/>
            <person name="Moolhuijzen P."/>
        </authorList>
    </citation>
    <scope>NUCLEOTIDE SEQUENCE</scope>
    <source>
        <strain evidence="2">W1-1</strain>
    </source>
</reference>
<name>A0A6S6VGQ5_9PLEO</name>
<evidence type="ECO:0000313" key="3">
    <source>
        <dbReference type="Proteomes" id="UP000472372"/>
    </source>
</evidence>
<gene>
    <name evidence="2" type="ORF">PTTW11_00801</name>
</gene>
<proteinExistence type="predicted"/>
<dbReference type="EMBL" id="HG992977">
    <property type="protein sequence ID" value="CAE6998891.1"/>
    <property type="molecule type" value="Genomic_DNA"/>
</dbReference>
<protein>
    <submittedName>
        <fullName evidence="2">Uncharacterized protein</fullName>
    </submittedName>
</protein>
<feature type="region of interest" description="Disordered" evidence="1">
    <location>
        <begin position="1"/>
        <end position="25"/>
    </location>
</feature>
<dbReference type="Proteomes" id="UP000472372">
    <property type="component" value="Chromosome 1"/>
</dbReference>
<organism evidence="2 3">
    <name type="scientific">Pyrenophora teres f. teres</name>
    <dbReference type="NCBI Taxonomy" id="97479"/>
    <lineage>
        <taxon>Eukaryota</taxon>
        <taxon>Fungi</taxon>
        <taxon>Dikarya</taxon>
        <taxon>Ascomycota</taxon>
        <taxon>Pezizomycotina</taxon>
        <taxon>Dothideomycetes</taxon>
        <taxon>Pleosporomycetidae</taxon>
        <taxon>Pleosporales</taxon>
        <taxon>Pleosporineae</taxon>
        <taxon>Pleosporaceae</taxon>
        <taxon>Pyrenophora</taxon>
    </lineage>
</organism>
<dbReference type="AlphaFoldDB" id="A0A6S6VGQ5"/>